<dbReference type="AlphaFoldDB" id="A0A6A6L0H8"/>
<gene>
    <name evidence="3" type="ORF">GH714_005028</name>
</gene>
<dbReference type="CDD" id="cd03784">
    <property type="entry name" value="GT1_Gtf-like"/>
    <property type="match status" value="1"/>
</dbReference>
<dbReference type="InterPro" id="IPR050481">
    <property type="entry name" value="UDP-glycosyltransf_plant"/>
</dbReference>
<dbReference type="SUPFAM" id="SSF53756">
    <property type="entry name" value="UDP-Glycosyltransferase/glycogen phosphorylase"/>
    <property type="match status" value="1"/>
</dbReference>
<reference evidence="3 4" key="1">
    <citation type="journal article" date="2020" name="Mol. Plant">
        <title>The Chromosome-Based Rubber Tree Genome Provides New Insights into Spurge Genome Evolution and Rubber Biosynthesis.</title>
        <authorList>
            <person name="Liu J."/>
            <person name="Shi C."/>
            <person name="Shi C.C."/>
            <person name="Li W."/>
            <person name="Zhang Q.J."/>
            <person name="Zhang Y."/>
            <person name="Li K."/>
            <person name="Lu H.F."/>
            <person name="Shi C."/>
            <person name="Zhu S.T."/>
            <person name="Xiao Z.Y."/>
            <person name="Nan H."/>
            <person name="Yue Y."/>
            <person name="Zhu X.G."/>
            <person name="Wu Y."/>
            <person name="Hong X.N."/>
            <person name="Fan G.Y."/>
            <person name="Tong Y."/>
            <person name="Zhang D."/>
            <person name="Mao C.L."/>
            <person name="Liu Y.L."/>
            <person name="Hao S.J."/>
            <person name="Liu W.Q."/>
            <person name="Lv M.Q."/>
            <person name="Zhang H.B."/>
            <person name="Liu Y."/>
            <person name="Hu-Tang G.R."/>
            <person name="Wang J.P."/>
            <person name="Wang J.H."/>
            <person name="Sun Y.H."/>
            <person name="Ni S.B."/>
            <person name="Chen W.B."/>
            <person name="Zhang X.C."/>
            <person name="Jiao Y.N."/>
            <person name="Eichler E.E."/>
            <person name="Li G.H."/>
            <person name="Liu X."/>
            <person name="Gao L.Z."/>
        </authorList>
    </citation>
    <scope>NUCLEOTIDE SEQUENCE [LARGE SCALE GENOMIC DNA]</scope>
    <source>
        <strain evidence="4">cv. GT1</strain>
        <tissue evidence="3">Leaf</tissue>
    </source>
</reference>
<evidence type="ECO:0000256" key="1">
    <source>
        <dbReference type="ARBA" id="ARBA00009995"/>
    </source>
</evidence>
<organism evidence="3 4">
    <name type="scientific">Hevea brasiliensis</name>
    <name type="common">Para rubber tree</name>
    <name type="synonym">Siphonia brasiliensis</name>
    <dbReference type="NCBI Taxonomy" id="3981"/>
    <lineage>
        <taxon>Eukaryota</taxon>
        <taxon>Viridiplantae</taxon>
        <taxon>Streptophyta</taxon>
        <taxon>Embryophyta</taxon>
        <taxon>Tracheophyta</taxon>
        <taxon>Spermatophyta</taxon>
        <taxon>Magnoliopsida</taxon>
        <taxon>eudicotyledons</taxon>
        <taxon>Gunneridae</taxon>
        <taxon>Pentapetalae</taxon>
        <taxon>rosids</taxon>
        <taxon>fabids</taxon>
        <taxon>Malpighiales</taxon>
        <taxon>Euphorbiaceae</taxon>
        <taxon>Crotonoideae</taxon>
        <taxon>Micrandreae</taxon>
        <taxon>Hevea</taxon>
    </lineage>
</organism>
<evidence type="ECO:0000313" key="3">
    <source>
        <dbReference type="EMBL" id="KAF2293826.1"/>
    </source>
</evidence>
<evidence type="ECO:0000256" key="2">
    <source>
        <dbReference type="ARBA" id="ARBA00022679"/>
    </source>
</evidence>
<dbReference type="EMBL" id="JAAGAX010000013">
    <property type="protein sequence ID" value="KAF2293826.1"/>
    <property type="molecule type" value="Genomic_DNA"/>
</dbReference>
<keyword evidence="4" id="KW-1185">Reference proteome</keyword>
<dbReference type="PANTHER" id="PTHR48048:SF45">
    <property type="entry name" value="GLYCOSYLTRANSFERASE"/>
    <property type="match status" value="1"/>
</dbReference>
<name>A0A6A6L0H8_HEVBR</name>
<evidence type="ECO:0008006" key="5">
    <source>
        <dbReference type="Google" id="ProtNLM"/>
    </source>
</evidence>
<comment type="similarity">
    <text evidence="1">Belongs to the UDP-glycosyltransferase family.</text>
</comment>
<protein>
    <recommendedName>
        <fullName evidence="5">Anthocyanidin 3-O-glucosyltransferase</fullName>
    </recommendedName>
</protein>
<sequence>MEKAQLVFIPLPVMGHIVSSVEVAKLLLTRDHRLSVTVLILNLSFVNSNQVHNYIESFEASSSTISNRLQFIVLPEEETELFNFTSSIEIQKPHVKEAVLKITQSKLIADSPAPRLAGFVIDMFCTTMIDVANDFGVPSYIFFTSGAAVLGLLLYVQKIHDEEKVDPIEFKNSDAELSVPSLVNPFPAKAMPSSLLSRQWLPVLLDNARRFGEARGIIVNTFVELESYAVESLKMSIYPVGPILNVGLDGRNTHQEIMQWLDDQPPSSVVFLCFGSQGSFGEDQVKELAYALERSRYRFLWSLRRPSPPVSYHLQVTMRIHRRSCLKDS</sequence>
<comment type="caution">
    <text evidence="3">The sequence shown here is derived from an EMBL/GenBank/DDBJ whole genome shotgun (WGS) entry which is preliminary data.</text>
</comment>
<keyword evidence="2" id="KW-0808">Transferase</keyword>
<dbReference type="GO" id="GO:0035251">
    <property type="term" value="F:UDP-glucosyltransferase activity"/>
    <property type="evidence" value="ECO:0007669"/>
    <property type="project" value="InterPro"/>
</dbReference>
<dbReference type="PANTHER" id="PTHR48048">
    <property type="entry name" value="GLYCOSYLTRANSFERASE"/>
    <property type="match status" value="1"/>
</dbReference>
<proteinExistence type="inferred from homology"/>
<dbReference type="Gene3D" id="3.40.50.2000">
    <property type="entry name" value="Glycogen Phosphorylase B"/>
    <property type="match status" value="2"/>
</dbReference>
<accession>A0A6A6L0H8</accession>
<evidence type="ECO:0000313" key="4">
    <source>
        <dbReference type="Proteomes" id="UP000467840"/>
    </source>
</evidence>
<dbReference type="Proteomes" id="UP000467840">
    <property type="component" value="Chromosome 7"/>
</dbReference>
<dbReference type="InterPro" id="IPR002213">
    <property type="entry name" value="UDP_glucos_trans"/>
</dbReference>